<evidence type="ECO:0000259" key="9">
    <source>
        <dbReference type="PROSITE" id="PS51755"/>
    </source>
</evidence>
<keyword evidence="11" id="KW-1185">Reference proteome</keyword>
<dbReference type="CDD" id="cd17574">
    <property type="entry name" value="REC_OmpR"/>
    <property type="match status" value="1"/>
</dbReference>
<dbReference type="Gene3D" id="3.40.50.2300">
    <property type="match status" value="1"/>
</dbReference>
<keyword evidence="4 7" id="KW-0238">DNA-binding</keyword>
<evidence type="ECO:0000256" key="4">
    <source>
        <dbReference type="ARBA" id="ARBA00023125"/>
    </source>
</evidence>
<dbReference type="GO" id="GO:0000976">
    <property type="term" value="F:transcription cis-regulatory region binding"/>
    <property type="evidence" value="ECO:0007669"/>
    <property type="project" value="TreeGrafter"/>
</dbReference>
<accession>A0A1W1UDS9</accession>
<dbReference type="Pfam" id="PF00486">
    <property type="entry name" value="Trans_reg_C"/>
    <property type="match status" value="1"/>
</dbReference>
<dbReference type="CDD" id="cd00383">
    <property type="entry name" value="trans_reg_C"/>
    <property type="match status" value="1"/>
</dbReference>
<evidence type="ECO:0000313" key="11">
    <source>
        <dbReference type="Proteomes" id="UP000192582"/>
    </source>
</evidence>
<evidence type="ECO:0000256" key="5">
    <source>
        <dbReference type="ARBA" id="ARBA00023163"/>
    </source>
</evidence>
<dbReference type="SMART" id="SM00862">
    <property type="entry name" value="Trans_reg_C"/>
    <property type="match status" value="1"/>
</dbReference>
<feature type="domain" description="Response regulatory" evidence="8">
    <location>
        <begin position="3"/>
        <end position="116"/>
    </location>
</feature>
<dbReference type="SUPFAM" id="SSF52172">
    <property type="entry name" value="CheY-like"/>
    <property type="match status" value="1"/>
</dbReference>
<evidence type="ECO:0000256" key="2">
    <source>
        <dbReference type="ARBA" id="ARBA00023012"/>
    </source>
</evidence>
<feature type="modified residue" description="4-aspartylphosphate" evidence="6">
    <location>
        <position position="52"/>
    </location>
</feature>
<dbReference type="SMART" id="SM00448">
    <property type="entry name" value="REC"/>
    <property type="match status" value="1"/>
</dbReference>
<dbReference type="InterPro" id="IPR036388">
    <property type="entry name" value="WH-like_DNA-bd_sf"/>
</dbReference>
<evidence type="ECO:0000256" key="3">
    <source>
        <dbReference type="ARBA" id="ARBA00023015"/>
    </source>
</evidence>
<dbReference type="FunFam" id="3.40.50.2300:FF:000001">
    <property type="entry name" value="DNA-binding response regulator PhoB"/>
    <property type="match status" value="1"/>
</dbReference>
<dbReference type="Proteomes" id="UP000192582">
    <property type="component" value="Unassembled WGS sequence"/>
</dbReference>
<keyword evidence="3" id="KW-0805">Transcription regulation</keyword>
<evidence type="ECO:0000259" key="8">
    <source>
        <dbReference type="PROSITE" id="PS50110"/>
    </source>
</evidence>
<dbReference type="InterPro" id="IPR001867">
    <property type="entry name" value="OmpR/PhoB-type_DNA-bd"/>
</dbReference>
<dbReference type="PANTHER" id="PTHR48111">
    <property type="entry name" value="REGULATOR OF RPOS"/>
    <property type="match status" value="1"/>
</dbReference>
<dbReference type="GO" id="GO:0006355">
    <property type="term" value="P:regulation of DNA-templated transcription"/>
    <property type="evidence" value="ECO:0007669"/>
    <property type="project" value="InterPro"/>
</dbReference>
<dbReference type="GO" id="GO:0000156">
    <property type="term" value="F:phosphorelay response regulator activity"/>
    <property type="evidence" value="ECO:0007669"/>
    <property type="project" value="TreeGrafter"/>
</dbReference>
<keyword evidence="1 6" id="KW-0597">Phosphoprotein</keyword>
<dbReference type="Pfam" id="PF00072">
    <property type="entry name" value="Response_reg"/>
    <property type="match status" value="1"/>
</dbReference>
<evidence type="ECO:0000256" key="1">
    <source>
        <dbReference type="ARBA" id="ARBA00022553"/>
    </source>
</evidence>
<organism evidence="10 11">
    <name type="scientific">Deinococcus hopiensis KR-140</name>
    <dbReference type="NCBI Taxonomy" id="695939"/>
    <lineage>
        <taxon>Bacteria</taxon>
        <taxon>Thermotogati</taxon>
        <taxon>Deinococcota</taxon>
        <taxon>Deinococci</taxon>
        <taxon>Deinococcales</taxon>
        <taxon>Deinococcaceae</taxon>
        <taxon>Deinococcus</taxon>
    </lineage>
</organism>
<feature type="DNA-binding region" description="OmpR/PhoB-type" evidence="7">
    <location>
        <begin position="126"/>
        <end position="226"/>
    </location>
</feature>
<proteinExistence type="predicted"/>
<dbReference type="GO" id="GO:0005829">
    <property type="term" value="C:cytosol"/>
    <property type="evidence" value="ECO:0007669"/>
    <property type="project" value="TreeGrafter"/>
</dbReference>
<dbReference type="OrthoDB" id="25887at2"/>
<dbReference type="InterPro" id="IPR011006">
    <property type="entry name" value="CheY-like_superfamily"/>
</dbReference>
<dbReference type="PROSITE" id="PS50110">
    <property type="entry name" value="RESPONSE_REGULATORY"/>
    <property type="match status" value="1"/>
</dbReference>
<evidence type="ECO:0000256" key="7">
    <source>
        <dbReference type="PROSITE-ProRule" id="PRU01091"/>
    </source>
</evidence>
<dbReference type="RefSeq" id="WP_084045468.1">
    <property type="nucleotide sequence ID" value="NZ_FWWU01000003.1"/>
</dbReference>
<evidence type="ECO:0000313" key="10">
    <source>
        <dbReference type="EMBL" id="SMB79248.1"/>
    </source>
</evidence>
<reference evidence="10 11" key="1">
    <citation type="submission" date="2017-04" db="EMBL/GenBank/DDBJ databases">
        <authorList>
            <person name="Afonso C.L."/>
            <person name="Miller P.J."/>
            <person name="Scott M.A."/>
            <person name="Spackman E."/>
            <person name="Goraichik I."/>
            <person name="Dimitrov K.M."/>
            <person name="Suarez D.L."/>
            <person name="Swayne D.E."/>
        </authorList>
    </citation>
    <scope>NUCLEOTIDE SEQUENCE [LARGE SCALE GENOMIC DNA]</scope>
    <source>
        <strain evidence="10 11">KR-140</strain>
    </source>
</reference>
<dbReference type="EMBL" id="FWWU01000003">
    <property type="protein sequence ID" value="SMB79248.1"/>
    <property type="molecule type" value="Genomic_DNA"/>
</dbReference>
<dbReference type="InterPro" id="IPR039420">
    <property type="entry name" value="WalR-like"/>
</dbReference>
<sequence length="233" mass="25910">MKTILIVDDKLNLVRLLQDYLGSVGYQTVAAENGHSALFAARHARPDLVLLDLMMPQLDGFGFLERFRQESGVPVIVLTARERRENAVQCLSLGADDYVTKPFDLPELEARISAVLRRAARQAPESQPLRVGELTLDPVLRTVTRGKEPLPLTPAEYAVLHRLMLAPGRVASRSELLGCIEGDRERSSLERTVDVHVRKLRLKIESDPAQPRYLLTVFGAGYRLNPDALLAPA</sequence>
<dbReference type="GO" id="GO:0032993">
    <property type="term" value="C:protein-DNA complex"/>
    <property type="evidence" value="ECO:0007669"/>
    <property type="project" value="TreeGrafter"/>
</dbReference>
<evidence type="ECO:0000256" key="6">
    <source>
        <dbReference type="PROSITE-ProRule" id="PRU00169"/>
    </source>
</evidence>
<dbReference type="STRING" id="695939.SAMN00790413_05854"/>
<keyword evidence="2" id="KW-0902">Two-component regulatory system</keyword>
<dbReference type="PROSITE" id="PS51755">
    <property type="entry name" value="OMPR_PHOB"/>
    <property type="match status" value="1"/>
</dbReference>
<dbReference type="PANTHER" id="PTHR48111:SF4">
    <property type="entry name" value="DNA-BINDING DUAL TRANSCRIPTIONAL REGULATOR OMPR"/>
    <property type="match status" value="1"/>
</dbReference>
<dbReference type="InterPro" id="IPR001789">
    <property type="entry name" value="Sig_transdc_resp-reg_receiver"/>
</dbReference>
<protein>
    <submittedName>
        <fullName evidence="10">DNA-binding response regulator, OmpR family, contains REC and winged-helix (WHTH) domain</fullName>
    </submittedName>
</protein>
<dbReference type="AlphaFoldDB" id="A0A1W1UDS9"/>
<keyword evidence="5" id="KW-0804">Transcription</keyword>
<dbReference type="Gene3D" id="1.10.10.10">
    <property type="entry name" value="Winged helix-like DNA-binding domain superfamily/Winged helix DNA-binding domain"/>
    <property type="match status" value="1"/>
</dbReference>
<name>A0A1W1UDS9_9DEIO</name>
<gene>
    <name evidence="10" type="ORF">SAMN00790413_05854</name>
</gene>
<feature type="domain" description="OmpR/PhoB-type" evidence="9">
    <location>
        <begin position="126"/>
        <end position="226"/>
    </location>
</feature>
<dbReference type="Gene3D" id="6.10.250.690">
    <property type="match status" value="1"/>
</dbReference>